<evidence type="ECO:0000256" key="1">
    <source>
        <dbReference type="ARBA" id="ARBA00011900"/>
    </source>
</evidence>
<dbReference type="InterPro" id="IPR025931">
    <property type="entry name" value="TaqI_C"/>
</dbReference>
<dbReference type="GO" id="GO:0032259">
    <property type="term" value="P:methylation"/>
    <property type="evidence" value="ECO:0007669"/>
    <property type="project" value="UniProtKB-KW"/>
</dbReference>
<evidence type="ECO:0000256" key="4">
    <source>
        <dbReference type="ARBA" id="ARBA00022691"/>
    </source>
</evidence>
<organism evidence="11 12">
    <name type="scientific">Halopenitus salinus</name>
    <dbReference type="NCBI Taxonomy" id="1198295"/>
    <lineage>
        <taxon>Archaea</taxon>
        <taxon>Methanobacteriati</taxon>
        <taxon>Methanobacteriota</taxon>
        <taxon>Stenosarchaea group</taxon>
        <taxon>Halobacteria</taxon>
        <taxon>Halobacteriales</taxon>
        <taxon>Haloferacaceae</taxon>
        <taxon>Halopenitus</taxon>
    </lineage>
</organism>
<feature type="coiled-coil region" evidence="8">
    <location>
        <begin position="681"/>
        <end position="708"/>
    </location>
</feature>
<dbReference type="RefSeq" id="WP_379746183.1">
    <property type="nucleotide sequence ID" value="NZ_JBHSXL010000012.1"/>
</dbReference>
<evidence type="ECO:0000313" key="11">
    <source>
        <dbReference type="EMBL" id="MFC6893776.1"/>
    </source>
</evidence>
<dbReference type="GO" id="GO:0003677">
    <property type="term" value="F:DNA binding"/>
    <property type="evidence" value="ECO:0007669"/>
    <property type="project" value="UniProtKB-KW"/>
</dbReference>
<dbReference type="InterPro" id="IPR002052">
    <property type="entry name" value="DNA_methylase_N6_adenine_CS"/>
</dbReference>
<evidence type="ECO:0000256" key="6">
    <source>
        <dbReference type="ARBA" id="ARBA00023125"/>
    </source>
</evidence>
<evidence type="ECO:0000256" key="8">
    <source>
        <dbReference type="SAM" id="Coils"/>
    </source>
</evidence>
<feature type="domain" description="TaqI-like C-terminal specificity" evidence="10">
    <location>
        <begin position="990"/>
        <end position="1099"/>
    </location>
</feature>
<dbReference type="PRINTS" id="PR00507">
    <property type="entry name" value="N12N6MTFRASE"/>
</dbReference>
<name>A0ABD5UX13_9EURY</name>
<accession>A0ABD5UX13</accession>
<comment type="caution">
    <text evidence="11">The sequence shown here is derived from an EMBL/GenBank/DDBJ whole genome shotgun (WGS) entry which is preliminary data.</text>
</comment>
<comment type="catalytic activity">
    <reaction evidence="7">
        <text>a 2'-deoxyadenosine in DNA + S-adenosyl-L-methionine = an N(6)-methyl-2'-deoxyadenosine in DNA + S-adenosyl-L-homocysteine + H(+)</text>
        <dbReference type="Rhea" id="RHEA:15197"/>
        <dbReference type="Rhea" id="RHEA-COMP:12418"/>
        <dbReference type="Rhea" id="RHEA-COMP:12419"/>
        <dbReference type="ChEBI" id="CHEBI:15378"/>
        <dbReference type="ChEBI" id="CHEBI:57856"/>
        <dbReference type="ChEBI" id="CHEBI:59789"/>
        <dbReference type="ChEBI" id="CHEBI:90615"/>
        <dbReference type="ChEBI" id="CHEBI:90616"/>
        <dbReference type="EC" id="2.1.1.72"/>
    </reaction>
</comment>
<feature type="domain" description="Type II methyltransferase M.TaqI-like" evidence="9">
    <location>
        <begin position="590"/>
        <end position="880"/>
    </location>
</feature>
<dbReference type="PANTHER" id="PTHR33841">
    <property type="entry name" value="DNA METHYLTRANSFERASE YEEA-RELATED"/>
    <property type="match status" value="1"/>
</dbReference>
<dbReference type="EC" id="2.1.1.72" evidence="1"/>
<keyword evidence="8" id="KW-0175">Coiled coil</keyword>
<dbReference type="InterPro" id="IPR011639">
    <property type="entry name" value="MethylTrfase_TaqI-like_dom"/>
</dbReference>
<dbReference type="Pfam" id="PF07669">
    <property type="entry name" value="Eco57I"/>
    <property type="match status" value="1"/>
</dbReference>
<reference evidence="11 12" key="1">
    <citation type="journal article" date="2019" name="Int. J. Syst. Evol. Microbiol.">
        <title>The Global Catalogue of Microorganisms (GCM) 10K type strain sequencing project: providing services to taxonomists for standard genome sequencing and annotation.</title>
        <authorList>
            <consortium name="The Broad Institute Genomics Platform"/>
            <consortium name="The Broad Institute Genome Sequencing Center for Infectious Disease"/>
            <person name="Wu L."/>
            <person name="Ma J."/>
        </authorList>
    </citation>
    <scope>NUCLEOTIDE SEQUENCE [LARGE SCALE GENOMIC DNA]</scope>
    <source>
        <strain evidence="11 12">SKJ47</strain>
    </source>
</reference>
<dbReference type="PANTHER" id="PTHR33841:SF1">
    <property type="entry name" value="DNA METHYLTRANSFERASE A"/>
    <property type="match status" value="1"/>
</dbReference>
<keyword evidence="6" id="KW-0238">DNA-binding</keyword>
<dbReference type="EMBL" id="JBHSXL010000012">
    <property type="protein sequence ID" value="MFC6893776.1"/>
    <property type="molecule type" value="Genomic_DNA"/>
</dbReference>
<evidence type="ECO:0000256" key="2">
    <source>
        <dbReference type="ARBA" id="ARBA00022603"/>
    </source>
</evidence>
<dbReference type="Proteomes" id="UP001596296">
    <property type="component" value="Unassembled WGS sequence"/>
</dbReference>
<sequence>MQTALTYRTNRDLFSNYYLDEHLPETEAWDELSDDELREAKADIMDLWEREKGTAPKRNESQLEEKFIRPMFRKLGIPFEVEESTSRTQRRPDYGFFESEDAARGAFERREEGGDFYKDAVAVADAKRWGRPLDTRGSGEHERDFENPSYQIHVYLQETPARWAVLTDGKKWRLYYGPTSHRLDSYYEIDLPTVLEQGDLEDFKYFYLFFRHGAFLEDSSGECFLDDVYDESNVFAQELGADLQDNIYEAIKVLSEGFMQYPDNDLSEEDLDLIHDSSLIYLYRLIFVLYAESEGRDLLDTTNEIYEESYSLNSLKQDIAEELDSSSPKYRDWQDNLWDRLDELFKLIDQGSKSRGIPEEDLYIPAYNGGLFRTNPDDDDSVEARFLANHQVGDAYLAEVIELLTRSQNGNGGGKIFVDYSSLDVRHLGSIYEGLLEYQLDVADEPLALEDGEYVPAGEGDEVIVEEGEVHLSTGSGERKATGSYYTPEYVVEYIVEETLGPLVDDIRGSLVGQSAFDEGGFAEEFAEGVFDLKILDPAMGSGHFLTSAIDYLAREIIDAQERQAAQQGIETVDEEHDINWARRQVAQRCIYGVDLNPLAVELAKVSLWLRTLAAEQPLAFLDHHLKTGNSLVGSDIEEIEELESDAGGGGQNATLADFGVARKGTIEQLMRIYQDFIAIENQDLADVKEMEAKYDEFERNKLRRRLEGMANVHTAEQFGLDNLPSDAYKRIATALEDDEKWDDVAQTRWFQDAQKWAQTDRYFHWKLEFPEVYYDEEGNALEERGFDAVIGNPPWVATAGRADISANIDTDLRSYLEGAFRSTKNQFDLYVAFYEQSIQQSKKGRVGIIVPDAILTREQNEPIRDFVLSNTSLSEIVRVGTAFEDVETGAVILVSSGNEDKIRCAGTTAGTDLPSLDYNRIPHHVFEQQEAKRFLIYLDEKTRSILSKVENKNPLGEYIDISRGEEISKRADFLSENPQSNTRPIAPGGAIIRYGINDEEIRYITGTDIEKSNRNYRSPKLIFRQTSDSLVGTFDSEDLVTIKSAYNIHSNSDSTDELKHILGVLNSRLLNFYHHYKHAAYRSVFPQINQSTFEAFPVAIDEGADEKIVNTVDELLDLTDERSRINLRIDDYLGNYELGPSIQEIPECQPSEGVSTTKLASTSEEWPNLKIGTVAVKNTRTSLVVTATARFKPDDDSAETDRWGYAETDPIPALEFTGRDPEYEALIETFVPYAAEKAGGFANFRENATTSKSLYDRLGELQLPKIDDVERGLQQYIDKRDRAHELDDQIADARRTIEDRVCALYELTKEEKTTVRDEFGDD</sequence>
<evidence type="ECO:0000256" key="5">
    <source>
        <dbReference type="ARBA" id="ARBA00022747"/>
    </source>
</evidence>
<evidence type="ECO:0000256" key="3">
    <source>
        <dbReference type="ARBA" id="ARBA00022679"/>
    </source>
</evidence>
<dbReference type="SUPFAM" id="SSF53335">
    <property type="entry name" value="S-adenosyl-L-methionine-dependent methyltransferases"/>
    <property type="match status" value="1"/>
</dbReference>
<dbReference type="InterPro" id="IPR050953">
    <property type="entry name" value="N4_N6_ade-DNA_methylase"/>
</dbReference>
<keyword evidence="12" id="KW-1185">Reference proteome</keyword>
<evidence type="ECO:0000259" key="10">
    <source>
        <dbReference type="Pfam" id="PF12950"/>
    </source>
</evidence>
<dbReference type="PROSITE" id="PS00092">
    <property type="entry name" value="N6_MTASE"/>
    <property type="match status" value="1"/>
</dbReference>
<dbReference type="Pfam" id="PF12950">
    <property type="entry name" value="TaqI_C"/>
    <property type="match status" value="1"/>
</dbReference>
<protein>
    <recommendedName>
        <fullName evidence="1">site-specific DNA-methyltransferase (adenine-specific)</fullName>
        <ecNumber evidence="1">2.1.1.72</ecNumber>
    </recommendedName>
</protein>
<keyword evidence="3" id="KW-0808">Transferase</keyword>
<evidence type="ECO:0000256" key="7">
    <source>
        <dbReference type="ARBA" id="ARBA00047942"/>
    </source>
</evidence>
<proteinExistence type="predicted"/>
<gene>
    <name evidence="11" type="ORF">ACFQE9_14340</name>
</gene>
<dbReference type="GO" id="GO:0009007">
    <property type="term" value="F:site-specific DNA-methyltransferase (adenine-specific) activity"/>
    <property type="evidence" value="ECO:0007669"/>
    <property type="project" value="UniProtKB-EC"/>
</dbReference>
<dbReference type="Gene3D" id="3.40.50.150">
    <property type="entry name" value="Vaccinia Virus protein VP39"/>
    <property type="match status" value="1"/>
</dbReference>
<keyword evidence="4" id="KW-0949">S-adenosyl-L-methionine</keyword>
<dbReference type="GO" id="GO:0009307">
    <property type="term" value="P:DNA restriction-modification system"/>
    <property type="evidence" value="ECO:0007669"/>
    <property type="project" value="UniProtKB-KW"/>
</dbReference>
<dbReference type="InterPro" id="IPR029063">
    <property type="entry name" value="SAM-dependent_MTases_sf"/>
</dbReference>
<evidence type="ECO:0000259" key="9">
    <source>
        <dbReference type="Pfam" id="PF07669"/>
    </source>
</evidence>
<keyword evidence="5" id="KW-0680">Restriction system</keyword>
<evidence type="ECO:0000313" key="12">
    <source>
        <dbReference type="Proteomes" id="UP001596296"/>
    </source>
</evidence>
<keyword evidence="2 11" id="KW-0489">Methyltransferase</keyword>
<dbReference type="SUPFAM" id="SSF116734">
    <property type="entry name" value="DNA methylase specificity domain"/>
    <property type="match status" value="1"/>
</dbReference>